<feature type="transmembrane region" description="Helical" evidence="9">
    <location>
        <begin position="204"/>
        <end position="227"/>
    </location>
</feature>
<accession>H3GXP2</accession>
<keyword evidence="4" id="KW-0762">Sugar transport</keyword>
<feature type="transmembrane region" description="Helical" evidence="9">
    <location>
        <begin position="32"/>
        <end position="49"/>
    </location>
</feature>
<evidence type="ECO:0000256" key="5">
    <source>
        <dbReference type="ARBA" id="ARBA00022692"/>
    </source>
</evidence>
<evidence type="ECO:0000313" key="12">
    <source>
        <dbReference type="Proteomes" id="UP000005238"/>
    </source>
</evidence>
<feature type="domain" description="Major facilitator superfamily (MFS) profile" evidence="10">
    <location>
        <begin position="34"/>
        <end position="493"/>
    </location>
</feature>
<protein>
    <recommendedName>
        <fullName evidence="10">Major facilitator superfamily (MFS) profile domain-containing protein</fullName>
    </recommendedName>
</protein>
<keyword evidence="5 9" id="KW-0812">Transmembrane</keyword>
<feature type="transmembrane region" description="Helical" evidence="9">
    <location>
        <begin position="297"/>
        <end position="315"/>
    </location>
</feature>
<feature type="transmembrane region" description="Helical" evidence="9">
    <location>
        <begin position="171"/>
        <end position="198"/>
    </location>
</feature>
<dbReference type="PANTHER" id="PTHR43184">
    <property type="entry name" value="MAJOR FACILITATOR SUPERFAMILY TRANSPORTER 16, ISOFORM B"/>
    <property type="match status" value="1"/>
</dbReference>
<dbReference type="VEuPathDB" id="FungiDB:KRP23_12665"/>
<dbReference type="STRING" id="164328.H3GXP2"/>
<proteinExistence type="inferred from homology"/>
<feature type="region of interest" description="Disordered" evidence="8">
    <location>
        <begin position="241"/>
        <end position="263"/>
    </location>
</feature>
<feature type="transmembrane region" description="Helical" evidence="9">
    <location>
        <begin position="109"/>
        <end position="129"/>
    </location>
</feature>
<name>H3GXP2_PHYRM</name>
<feature type="transmembrane region" description="Helical" evidence="9">
    <location>
        <begin position="347"/>
        <end position="366"/>
    </location>
</feature>
<dbReference type="InParanoid" id="H3GXP2"/>
<evidence type="ECO:0000313" key="11">
    <source>
        <dbReference type="EnsemblProtists" id="Phyra82385"/>
    </source>
</evidence>
<sequence>MGGKKKLEVAAVETSVSAASSRRCREFAANKRGVFLLTFFSYVLFHASRKSFSAIKGEMGDEQWIHSKIYGRDQQAEMYGLLDTLFMAFYAVGLYISGMLGDKHDLRRMIAGGMWATAAIVLLFGLGAMADIHALSFYAVLWGLNGLIQSSGWPANVAVMGKWFDQRERGAVLGVWSGNACLGNIVGTALVAMMFSLFDRTVAWKLALVVSAVLVAFHGLLIHFFLYPDPKDVQYRHESLEEAKPEVAKQKDDPEEGEAAGDDAKTKGIGFFEAWCIPGVSVGGPPYAMSYACLKSVNYALFFWTPFYLTVSLHMENSQADSFSMLYDAGQIVGGFVGGIVSDRMGVRSPVVVTMLLFSCITLYFMDGASYDMTALLLLASGFMLGGPANLISTAISADLGTHESIRGDAEALSTVTGIIDGTGSVGAALVQYLVGYLANCQYEPKGCNPKSPRCVQVCSWGPVFVLLEVGTVLSCVCLGQLLYHELLLIRSRRRYCVREN</sequence>
<evidence type="ECO:0000256" key="1">
    <source>
        <dbReference type="ARBA" id="ARBA00004141"/>
    </source>
</evidence>
<dbReference type="HOGENOM" id="CLU_001265_31_6_1"/>
<reference evidence="11" key="2">
    <citation type="submission" date="2015-06" db="UniProtKB">
        <authorList>
            <consortium name="EnsemblProtists"/>
        </authorList>
    </citation>
    <scope>IDENTIFICATION</scope>
    <source>
        <strain evidence="11">Pr102</strain>
    </source>
</reference>
<evidence type="ECO:0000256" key="3">
    <source>
        <dbReference type="ARBA" id="ARBA00022448"/>
    </source>
</evidence>
<dbReference type="Gene3D" id="1.20.1250.20">
    <property type="entry name" value="MFS general substrate transporter like domains"/>
    <property type="match status" value="2"/>
</dbReference>
<dbReference type="eggNOG" id="KOG2533">
    <property type="taxonomic scope" value="Eukaryota"/>
</dbReference>
<dbReference type="InterPro" id="IPR011701">
    <property type="entry name" value="MFS"/>
</dbReference>
<organism evidence="11 12">
    <name type="scientific">Phytophthora ramorum</name>
    <name type="common">Sudden oak death agent</name>
    <dbReference type="NCBI Taxonomy" id="164328"/>
    <lineage>
        <taxon>Eukaryota</taxon>
        <taxon>Sar</taxon>
        <taxon>Stramenopiles</taxon>
        <taxon>Oomycota</taxon>
        <taxon>Peronosporomycetes</taxon>
        <taxon>Peronosporales</taxon>
        <taxon>Peronosporaceae</taxon>
        <taxon>Phytophthora</taxon>
    </lineage>
</organism>
<evidence type="ECO:0000259" key="10">
    <source>
        <dbReference type="PROSITE" id="PS50850"/>
    </source>
</evidence>
<evidence type="ECO:0000256" key="8">
    <source>
        <dbReference type="SAM" id="MobiDB-lite"/>
    </source>
</evidence>
<keyword evidence="7 9" id="KW-0472">Membrane</keyword>
<evidence type="ECO:0000256" key="6">
    <source>
        <dbReference type="ARBA" id="ARBA00022989"/>
    </source>
</evidence>
<dbReference type="EMBL" id="DS566068">
    <property type="status" value="NOT_ANNOTATED_CDS"/>
    <property type="molecule type" value="Genomic_DNA"/>
</dbReference>
<dbReference type="PROSITE" id="PS50850">
    <property type="entry name" value="MFS"/>
    <property type="match status" value="1"/>
</dbReference>
<dbReference type="PANTHER" id="PTHR43184:SF12">
    <property type="entry name" value="SUGAR PHOSPHATE EXCHANGER 3"/>
    <property type="match status" value="1"/>
</dbReference>
<keyword evidence="6 9" id="KW-1133">Transmembrane helix</keyword>
<dbReference type="InterPro" id="IPR000849">
    <property type="entry name" value="Sugar_P_transporter"/>
</dbReference>
<feature type="transmembrane region" description="Helical" evidence="9">
    <location>
        <begin position="135"/>
        <end position="159"/>
    </location>
</feature>
<feature type="transmembrane region" description="Helical" evidence="9">
    <location>
        <begin position="78"/>
        <end position="97"/>
    </location>
</feature>
<evidence type="ECO:0000256" key="7">
    <source>
        <dbReference type="ARBA" id="ARBA00023136"/>
    </source>
</evidence>
<feature type="compositionally biased region" description="Basic and acidic residues" evidence="8">
    <location>
        <begin position="241"/>
        <end position="252"/>
    </location>
</feature>
<evidence type="ECO:0000256" key="2">
    <source>
        <dbReference type="ARBA" id="ARBA00009598"/>
    </source>
</evidence>
<dbReference type="AlphaFoldDB" id="H3GXP2"/>
<keyword evidence="12" id="KW-1185">Reference proteome</keyword>
<dbReference type="OMA" id="AMPYLID"/>
<dbReference type="InterPro" id="IPR020846">
    <property type="entry name" value="MFS_dom"/>
</dbReference>
<dbReference type="Proteomes" id="UP000005238">
    <property type="component" value="Unassembled WGS sequence"/>
</dbReference>
<feature type="transmembrane region" description="Helical" evidence="9">
    <location>
        <begin position="373"/>
        <end position="392"/>
    </location>
</feature>
<comment type="subcellular location">
    <subcellularLocation>
        <location evidence="1">Membrane</location>
        <topology evidence="1">Multi-pass membrane protein</topology>
    </subcellularLocation>
</comment>
<dbReference type="Pfam" id="PF07690">
    <property type="entry name" value="MFS_1"/>
    <property type="match status" value="1"/>
</dbReference>
<comment type="similarity">
    <text evidence="2">Belongs to the major facilitator superfamily. Organophosphate:Pi antiporter (OPA) (TC 2.A.1.4) family.</text>
</comment>
<dbReference type="VEuPathDB" id="FungiDB:KRP22_14297"/>
<reference evidence="12" key="1">
    <citation type="journal article" date="2006" name="Science">
        <title>Phytophthora genome sequences uncover evolutionary origins and mechanisms of pathogenesis.</title>
        <authorList>
            <person name="Tyler B.M."/>
            <person name="Tripathy S."/>
            <person name="Zhang X."/>
            <person name="Dehal P."/>
            <person name="Jiang R.H."/>
            <person name="Aerts A."/>
            <person name="Arredondo F.D."/>
            <person name="Baxter L."/>
            <person name="Bensasson D."/>
            <person name="Beynon J.L."/>
            <person name="Chapman J."/>
            <person name="Damasceno C.M."/>
            <person name="Dorrance A.E."/>
            <person name="Dou D."/>
            <person name="Dickerman A.W."/>
            <person name="Dubchak I.L."/>
            <person name="Garbelotto M."/>
            <person name="Gijzen M."/>
            <person name="Gordon S.G."/>
            <person name="Govers F."/>
            <person name="Grunwald N.J."/>
            <person name="Huang W."/>
            <person name="Ivors K.L."/>
            <person name="Jones R.W."/>
            <person name="Kamoun S."/>
            <person name="Krampis K."/>
            <person name="Lamour K.H."/>
            <person name="Lee M.K."/>
            <person name="McDonald W.H."/>
            <person name="Medina M."/>
            <person name="Meijer H.J."/>
            <person name="Nordberg E.K."/>
            <person name="Maclean D.J."/>
            <person name="Ospina-Giraldo M.D."/>
            <person name="Morris P.F."/>
            <person name="Phuntumart V."/>
            <person name="Putnam N.H."/>
            <person name="Rash S."/>
            <person name="Rose J.K."/>
            <person name="Sakihama Y."/>
            <person name="Salamov A.A."/>
            <person name="Savidor A."/>
            <person name="Scheuring C.F."/>
            <person name="Smith B.M."/>
            <person name="Sobral B.W."/>
            <person name="Terry A."/>
            <person name="Torto-Alalibo T.A."/>
            <person name="Win J."/>
            <person name="Xu Z."/>
            <person name="Zhang H."/>
            <person name="Grigoriev I.V."/>
            <person name="Rokhsar D.S."/>
            <person name="Boore J.L."/>
        </authorList>
    </citation>
    <scope>NUCLEOTIDE SEQUENCE [LARGE SCALE GENOMIC DNA]</scope>
    <source>
        <strain evidence="12">Pr102</strain>
    </source>
</reference>
<dbReference type="GO" id="GO:0005789">
    <property type="term" value="C:endoplasmic reticulum membrane"/>
    <property type="evidence" value="ECO:0000318"/>
    <property type="project" value="GO_Central"/>
</dbReference>
<dbReference type="GO" id="GO:0022857">
    <property type="term" value="F:transmembrane transporter activity"/>
    <property type="evidence" value="ECO:0007669"/>
    <property type="project" value="InterPro"/>
</dbReference>
<keyword evidence="3" id="KW-0813">Transport</keyword>
<dbReference type="EnsemblProtists" id="Phyra82385">
    <property type="protein sequence ID" value="Phyra82385"/>
    <property type="gene ID" value="Phyra82385"/>
</dbReference>
<dbReference type="InterPro" id="IPR036259">
    <property type="entry name" value="MFS_trans_sf"/>
</dbReference>
<evidence type="ECO:0000256" key="9">
    <source>
        <dbReference type="SAM" id="Phobius"/>
    </source>
</evidence>
<evidence type="ECO:0000256" key="4">
    <source>
        <dbReference type="ARBA" id="ARBA00022597"/>
    </source>
</evidence>
<dbReference type="PIRSF" id="PIRSF002808">
    <property type="entry name" value="Hexose_phosphate_transp"/>
    <property type="match status" value="1"/>
</dbReference>
<dbReference type="SUPFAM" id="SSF103473">
    <property type="entry name" value="MFS general substrate transporter"/>
    <property type="match status" value="1"/>
</dbReference>